<feature type="domain" description="Cadherin" evidence="15">
    <location>
        <begin position="2384"/>
        <end position="2487"/>
    </location>
</feature>
<dbReference type="SMART" id="SM00112">
    <property type="entry name" value="CA"/>
    <property type="match status" value="27"/>
</dbReference>
<dbReference type="FunFam" id="2.60.40.60:FF:000104">
    <property type="entry name" value="cadherin-23 isoform X1"/>
    <property type="match status" value="1"/>
</dbReference>
<dbReference type="FunFam" id="2.60.40.60:FF:000032">
    <property type="entry name" value="FAT atypical cadherin 1"/>
    <property type="match status" value="1"/>
</dbReference>
<evidence type="ECO:0000313" key="16">
    <source>
        <dbReference type="Ensembl" id="ENSACOP00000004917.1"/>
    </source>
</evidence>
<evidence type="ECO:0000256" key="4">
    <source>
        <dbReference type="ARBA" id="ARBA00022729"/>
    </source>
</evidence>
<feature type="compositionally biased region" description="Basic and acidic residues" evidence="13">
    <location>
        <begin position="3021"/>
        <end position="3030"/>
    </location>
</feature>
<dbReference type="PROSITE" id="PS00232">
    <property type="entry name" value="CADHERIN_1"/>
    <property type="match status" value="13"/>
</dbReference>
<dbReference type="InterPro" id="IPR020894">
    <property type="entry name" value="Cadherin_CS"/>
</dbReference>
<feature type="domain" description="Cadherin" evidence="15">
    <location>
        <begin position="1130"/>
        <end position="1232"/>
    </location>
</feature>
<dbReference type="GO" id="GO:0030154">
    <property type="term" value="P:cell differentiation"/>
    <property type="evidence" value="ECO:0007669"/>
    <property type="project" value="UniProtKB-ARBA"/>
</dbReference>
<reference evidence="16" key="1">
    <citation type="submission" date="2025-08" db="UniProtKB">
        <authorList>
            <consortium name="Ensembl"/>
        </authorList>
    </citation>
    <scope>IDENTIFICATION</scope>
</reference>
<dbReference type="FunFam" id="2.60.40.60:FF:000020">
    <property type="entry name" value="Dachsous cadherin-related 1b"/>
    <property type="match status" value="7"/>
</dbReference>
<evidence type="ECO:0000256" key="14">
    <source>
        <dbReference type="SAM" id="Phobius"/>
    </source>
</evidence>
<dbReference type="SUPFAM" id="SSF49313">
    <property type="entry name" value="Cadherin-like"/>
    <property type="match status" value="27"/>
</dbReference>
<reference evidence="16" key="2">
    <citation type="submission" date="2025-09" db="UniProtKB">
        <authorList>
            <consortium name="Ensembl"/>
        </authorList>
    </citation>
    <scope>IDENTIFICATION</scope>
</reference>
<keyword evidence="7" id="KW-0130">Cell adhesion</keyword>
<dbReference type="InterPro" id="IPR002126">
    <property type="entry name" value="Cadherin-like_dom"/>
</dbReference>
<feature type="domain" description="Cadherin" evidence="15">
    <location>
        <begin position="1976"/>
        <end position="2088"/>
    </location>
</feature>
<evidence type="ECO:0000313" key="17">
    <source>
        <dbReference type="Proteomes" id="UP000694522"/>
    </source>
</evidence>
<dbReference type="PROSITE" id="PS50268">
    <property type="entry name" value="CADHERIN_2"/>
    <property type="match status" value="27"/>
</dbReference>
<keyword evidence="8 14" id="KW-1133">Transmembrane helix</keyword>
<dbReference type="FunFam" id="2.60.40.60:FF:000278">
    <property type="entry name" value="LOW QUALITY PROTEIN: protocadherin-23"/>
    <property type="match status" value="1"/>
</dbReference>
<sequence length="3310" mass="361298">DVPAGQRGAVGRGLRRAVVVGAALPRGGRCRGGVPSTGAALALLVPLWLCAACGGTAPVYNLSLAVDEGLPAETLVGDIRAGLPPGTGPPGGFLLSEGSGESAVLADFHVQPETGVIRTARRLDRERRARYSFAAATLRGEVVQVEIEVTDVNDHPPRFPRDCLQLNISELSPPGTAFRLPAARDPDAGRFGTQGYALLEDGSAAGELPLFQLRYGRPEPLELVLLRRLDREQADAHRLVVEAWDGGSPRRHGRLRVSVRVLDENDNAPTFSRSEYWARLREDAPPGTSVCRLRATDSDLGPNGEVRYSINRRQSDPDGYFAVEERSGVLRLHRPLDREARSLHRLVVEARDGGAQPEVSSAVVSVSVLDVNDNRPAIRLLYLTESGLPWVSEGARPGDYVARVSVSDADEEGEEEGGGGIALALLGGDGAFALRPSGIGIFFLCVAGPLDRESRDLYELRLVATDGGAPPLSAEEPLLLRVADLNDEAPAFPQPHYRAAVSEAASPGTTVLRLSASDADEPGSPNAEVRYALEGDPAALALLRIDARSGAVTTRARLDRERQAALELRVVARDGGRPPRAAACRLSVRVEDANDNEPRFERQVYRGRLPEHAAPGRCLLQVKATDADADQFGEIEYFLYDGFHYYEKSKAFQIDPRTGQICVSQDIDREGDPTTYDFLVKATDGGGLSAQAFVRIEIEDVNDNHPVFEQAVYVTSISSHTQPGTEIINVVATDRDSGIYGVVMYELVPGEFSSFFTVDTSTGTIYLISPLGHLTRSVLFLTVSARDGGGLLSATNAAITVNILQTALAPAIFERSRYAFSVPEDAPEDSPVGTVKAREPPNSLELVSYRISSGDPHGRFSIDPQFGVIRTQKQLDHETQSVVVLTVQSQLGNSPVYSSTQVNISVIDINDNPPVFLTRSDKVTVSHTRPPGTAVYIAHAEDKDSGLNGAIKYSIANKQSNPFSIDPSLGVVNLTRTVFADKQQEYTLHIVAEDCGSPPLTSLLMLTVIIEEQKMDPTLVFQNLVYQVEISEATSPGARILQVKAHSLDLHSVTSKLTYSLEPSTDSVAFGINSDTGWLYLRKHLNYECTQILSFRALVSTSEDENLRQNASTSVIVNVLDENDNPPVFMHESYFFEMEENPVPRGVVGTIAAVDKDSGRNGQLSYFLLSDGKYFKMNSNTGEIINWVALDCEKQAHHQLTVLVTDHGSPPLNATAAVYITVRDLNDNRPFFPQAAPGQGLHLKVLEGQPPGTLITTVFAKDPDSGNNGVVLYSIESEQDKGYFQIDAVSGELRTTRSLSHAERSDYRMMVTAKDQGMPSLQGHAAVYVQVIPLPNGRSVFSQDFKHFVIPENFRPAQVLNALKWPDNHLTANRKLHFSIARDDDSVHFEIDSLTGDLFLSKELDYETASHFLLQVIIKDYNNNPPQNNTVFLSIDVEDQNDHSPFFQDDFVVIGIEENVPIGTLVYTFNAKDGDGSFLNSKIQYSLEISNMDENLFHIHPLYGTLTTAFALDREIIHSVVLTVSATDQAINLSDRRLDSLAVKIVILDTNDNSPSFTSSPLSYVMEDVEVGFLVHRIIAKDPDEGRNGQVTYHIVSGNENKAFVLDKITGLLTTAQLLDRETHECYNLTVTALDDGSPALSATQVLTIIVVDVNDETPIFLKQLYETVVHENQDPGQFVVKVEAVDRDAGLNSLLQYEILPGTDHGKFKMNADSGELVTTASLDRETQEVFHIKVLARDSGTLSLSSTVTVVCTVLDENDHSPTFLLPTSEICIPENQEPSVIYIMQAVDMDAGNNGALRYKIVGGNVGEYFTVNVTSGKLLVTRSLDREDISSFTLVIECRDLGRPSRSSTAQLHLTVLDENDHNPLFAKTQYQISVREDLEEGSSILHLSASDEDDGLNGEVTYSLMDDTFGAFAIDSVTGSIVTTKALDRETKSQYTFRAVASDCSTHLPRSTTVSVVVHVDDVNDNHPIFLQNPIRCFVPAETPVNETVATVRAEDMDLGSNGAVVFSLMTAETTFQIDMKTGDIILQEPLASKDFSTQLVVMASDQGVSPRTATAMVVIFTEEQEEEISFSHSLYEASMPENSPAGTSLLTIEAYERKFTGESIKYSIFSDNENIFSIHPITGAITVKEPKFLDYEVKNKIRLSVLAENSLNSALCGVTVLIQDVNDNVPRFEQSYYRASVWEGQSLSFAPKQVFATDLDSGLNGETEYSILSGNENAAFLIDSARGILATNMVLDHENASSYRLVVQAADKGNPRLSATSVVQIQVLDVNDNAPVVQPLSEVEVPEDALPGFIVTQVSANDVDSRPALQFGFIYDNSPGMKFAMDQHTGVITVMEPLDFEETAVHKLRIIVSDSVHQTEAELTILVLDINDNPPVFTQDSFQVSLPELISMDATVLTVSAVDRDSEQNGVISYKILSPSEGFSIDHKNGSVFATGPVTQLEKISIIQLLVEATDDGCPALSAVTSIEVHVEDVNTHAPQFTQVLYNLSVSENASVGESVLMFSVIDNDWTHENTYVEYSIIDGNDKNLFTVETSVMESETSYKLVGSLVLISVLDKEMASSHRLVLLASDHGTPSLNSTAIVLITVLDVNDNPPVFSSPEYHIHVKESISVGSHITEVSANDCDAGTNAEVTYTIISGNDRGHFRLDGKTGSVDLMKPLDYEDTIKFTLVIQATDAGADVKNVAFSVVLISVLDDNDYAPLFLFPSLSCTVSENLPTFSFVCSVNALDFDKGSYGHLTYSIQSSCLAHREAPRDHDMFFIDPLTGDIHTKQMFDYESKNRYCLIIQAKDKGDSLATIAVQVDIEGRDEFDPVFAQDRYFFNLPEKNEAGQLLGRVTASDSDGGLDGVVTYSLLKTSSFFSVNKTSGNIYLTQTVHRKKNGSKRNDDILELLVRAHSPKTESKFTVCTVLVNVSSSLQSFPVVSAYNLTISISAFLIVLLLLAVSLSALIMRCKRKDLMNSCVKKEASCSSATDVNLASKDKGCQKIHSTESSMLPMGAIAEWLSLAGIGEGKDDNAPCRHSDSSGHGSTEGETTEDEEIKRINEHLCRKSDGTALSECGSRVSDSGIARESDQLSCQSGETDVVATTQSVESMKAIKRGGREEACDTACTHKMSSPTYKKIGIKEKDIMTDLTREYVLMSDRQDSGYDSLATLGTCDEDPGSGYNWDYVLSWEPRFQHLASVFNDISELKDEDMHAHSFPKEKTSLVFPPPLITSVAQPGIRTVPPRMPNVASGQAFQKYPHTPLISNLGYPPPTMTPSFSPSLSLLTMQTPTASPVTSDGKMIGMCLIDRGHELATEEEIQV</sequence>
<dbReference type="FunFam" id="2.60.40.60:FF:000255">
    <property type="entry name" value="protocadherin-23 isoform X2"/>
    <property type="match status" value="1"/>
</dbReference>
<feature type="domain" description="Cadherin" evidence="15">
    <location>
        <begin position="2821"/>
        <end position="2929"/>
    </location>
</feature>
<dbReference type="FunFam" id="2.60.40.60:FF:000150">
    <property type="entry name" value="Dachsous cadherin-related 1"/>
    <property type="match status" value="1"/>
</dbReference>
<dbReference type="Ensembl" id="ENSACOT00000005104.1">
    <property type="protein sequence ID" value="ENSACOP00000004917.1"/>
    <property type="gene ID" value="ENSACOG00000003484.1"/>
</dbReference>
<feature type="domain" description="Cadherin" evidence="15">
    <location>
        <begin position="709"/>
        <end position="813"/>
    </location>
</feature>
<evidence type="ECO:0000256" key="6">
    <source>
        <dbReference type="ARBA" id="ARBA00022837"/>
    </source>
</evidence>
<dbReference type="FunFam" id="2.60.40.60:FF:000035">
    <property type="entry name" value="Protocadherin Fat 3"/>
    <property type="match status" value="1"/>
</dbReference>
<evidence type="ECO:0000256" key="10">
    <source>
        <dbReference type="ARBA" id="ARBA00023157"/>
    </source>
</evidence>
<protein>
    <recommendedName>
        <fullName evidence="15">Cadherin domain-containing protein</fullName>
    </recommendedName>
</protein>
<dbReference type="GO" id="GO:0007156">
    <property type="term" value="P:homophilic cell adhesion via plasma membrane adhesion molecules"/>
    <property type="evidence" value="ECO:0007669"/>
    <property type="project" value="InterPro"/>
</dbReference>
<feature type="domain" description="Cadherin" evidence="15">
    <location>
        <begin position="493"/>
        <end position="600"/>
    </location>
</feature>
<dbReference type="FunFam" id="2.60.40.60:FF:000101">
    <property type="entry name" value="FAT atypical cadherin 4"/>
    <property type="match status" value="1"/>
</dbReference>
<feature type="domain" description="Cadherin" evidence="15">
    <location>
        <begin position="2283"/>
        <end position="2383"/>
    </location>
</feature>
<dbReference type="Pfam" id="PF00028">
    <property type="entry name" value="Cadherin"/>
    <property type="match status" value="26"/>
</dbReference>
<keyword evidence="3 14" id="KW-0812">Transmembrane</keyword>
<keyword evidence="6 12" id="KW-0106">Calcium</keyword>
<organism evidence="16 17">
    <name type="scientific">Amazona collaria</name>
    <name type="common">yellow-billed parrot</name>
    <dbReference type="NCBI Taxonomy" id="241587"/>
    <lineage>
        <taxon>Eukaryota</taxon>
        <taxon>Metazoa</taxon>
        <taxon>Chordata</taxon>
        <taxon>Craniata</taxon>
        <taxon>Vertebrata</taxon>
        <taxon>Euteleostomi</taxon>
        <taxon>Archelosauria</taxon>
        <taxon>Archosauria</taxon>
        <taxon>Dinosauria</taxon>
        <taxon>Saurischia</taxon>
        <taxon>Theropoda</taxon>
        <taxon>Coelurosauria</taxon>
        <taxon>Aves</taxon>
        <taxon>Neognathae</taxon>
        <taxon>Neoaves</taxon>
        <taxon>Telluraves</taxon>
        <taxon>Australaves</taxon>
        <taxon>Psittaciformes</taxon>
        <taxon>Psittacidae</taxon>
        <taxon>Amazona</taxon>
    </lineage>
</organism>
<dbReference type="FunFam" id="2.60.40.60:FF:000267">
    <property type="entry name" value="Dachsous cadherin-related 2"/>
    <property type="match status" value="1"/>
</dbReference>
<feature type="domain" description="Cadherin" evidence="15">
    <location>
        <begin position="601"/>
        <end position="708"/>
    </location>
</feature>
<dbReference type="GO" id="GO:0048729">
    <property type="term" value="P:tissue morphogenesis"/>
    <property type="evidence" value="ECO:0007669"/>
    <property type="project" value="UniProtKB-ARBA"/>
</dbReference>
<dbReference type="FunFam" id="2.60.40.60:FF:000211">
    <property type="entry name" value="Dachsous cadherin-related 2"/>
    <property type="match status" value="1"/>
</dbReference>
<dbReference type="Proteomes" id="UP000694522">
    <property type="component" value="Unplaced"/>
</dbReference>
<feature type="domain" description="Cadherin" evidence="15">
    <location>
        <begin position="2077"/>
        <end position="2178"/>
    </location>
</feature>
<dbReference type="GO" id="GO:0007163">
    <property type="term" value="P:establishment or maintenance of cell polarity"/>
    <property type="evidence" value="ECO:0007669"/>
    <property type="project" value="UniProtKB-ARBA"/>
</dbReference>
<dbReference type="FunFam" id="2.60.40.60:FF:000226">
    <property type="entry name" value="Dachsous, isoform B"/>
    <property type="match status" value="1"/>
</dbReference>
<feature type="domain" description="Cadherin" evidence="15">
    <location>
        <begin position="1245"/>
        <end position="1341"/>
    </location>
</feature>
<keyword evidence="9 14" id="KW-0472">Membrane</keyword>
<evidence type="ECO:0000256" key="11">
    <source>
        <dbReference type="ARBA" id="ARBA00023180"/>
    </source>
</evidence>
<feature type="domain" description="Cadherin" evidence="15">
    <location>
        <begin position="93"/>
        <end position="159"/>
    </location>
</feature>
<dbReference type="FunFam" id="2.60.40.60:FF:000269">
    <property type="entry name" value="Dachsous cadherin-related 2"/>
    <property type="match status" value="1"/>
</dbReference>
<feature type="domain" description="Cadherin" evidence="15">
    <location>
        <begin position="2710"/>
        <end position="2820"/>
    </location>
</feature>
<dbReference type="GO" id="GO:0060429">
    <property type="term" value="P:epithelium development"/>
    <property type="evidence" value="ECO:0007669"/>
    <property type="project" value="UniProtKB-ARBA"/>
</dbReference>
<keyword evidence="2" id="KW-0245">EGF-like domain</keyword>
<keyword evidence="4" id="KW-0732">Signal</keyword>
<accession>A0A8B9FAR6</accession>
<feature type="domain" description="Cadherin" evidence="15">
    <location>
        <begin position="2488"/>
        <end position="2603"/>
    </location>
</feature>
<dbReference type="GO" id="GO:0005886">
    <property type="term" value="C:plasma membrane"/>
    <property type="evidence" value="ECO:0007669"/>
    <property type="project" value="InterPro"/>
</dbReference>
<feature type="domain" description="Cadherin" evidence="15">
    <location>
        <begin position="1662"/>
        <end position="1766"/>
    </location>
</feature>
<feature type="domain" description="Cadherin" evidence="15">
    <location>
        <begin position="1022"/>
        <end position="1129"/>
    </location>
</feature>
<feature type="domain" description="Cadherin" evidence="15">
    <location>
        <begin position="160"/>
        <end position="271"/>
    </location>
</feature>
<feature type="domain" description="Cadherin" evidence="15">
    <location>
        <begin position="814"/>
        <end position="916"/>
    </location>
</feature>
<feature type="region of interest" description="Disordered" evidence="13">
    <location>
        <begin position="3021"/>
        <end position="3044"/>
    </location>
</feature>
<comment type="subcellular location">
    <subcellularLocation>
        <location evidence="1">Membrane</location>
        <topology evidence="1">Single-pass membrane protein</topology>
    </subcellularLocation>
</comment>
<feature type="domain" description="Cadherin" evidence="15">
    <location>
        <begin position="917"/>
        <end position="1019"/>
    </location>
</feature>
<proteinExistence type="predicted"/>
<feature type="domain" description="Cadherin" evidence="15">
    <location>
        <begin position="2179"/>
        <end position="2283"/>
    </location>
</feature>
<dbReference type="InterPro" id="IPR015919">
    <property type="entry name" value="Cadherin-like_sf"/>
</dbReference>
<keyword evidence="17" id="KW-1185">Reference proteome</keyword>
<feature type="domain" description="Cadherin" evidence="15">
    <location>
        <begin position="1871"/>
        <end position="1975"/>
    </location>
</feature>
<dbReference type="PRINTS" id="PR00205">
    <property type="entry name" value="CADHERIN"/>
</dbReference>
<keyword evidence="10" id="KW-1015">Disulfide bond</keyword>
<evidence type="ECO:0000256" key="1">
    <source>
        <dbReference type="ARBA" id="ARBA00004167"/>
    </source>
</evidence>
<dbReference type="InterPro" id="IPR050971">
    <property type="entry name" value="Cadherin-domain_protein"/>
</dbReference>
<evidence type="ECO:0000256" key="13">
    <source>
        <dbReference type="SAM" id="MobiDB-lite"/>
    </source>
</evidence>
<dbReference type="FunFam" id="2.60.40.60:FF:000263">
    <property type="entry name" value="LOW QUALITY PROTEIN: protocadherin-23"/>
    <property type="match status" value="1"/>
</dbReference>
<dbReference type="FunFam" id="2.60.40.60:FF:000081">
    <property type="entry name" value="protocadherin Fat 4"/>
    <property type="match status" value="1"/>
</dbReference>
<evidence type="ECO:0000256" key="7">
    <source>
        <dbReference type="ARBA" id="ARBA00022889"/>
    </source>
</evidence>
<dbReference type="Gene3D" id="2.60.40.60">
    <property type="entry name" value="Cadherins"/>
    <property type="match status" value="27"/>
</dbReference>
<feature type="domain" description="Cadherin" evidence="15">
    <location>
        <begin position="1342"/>
        <end position="1447"/>
    </location>
</feature>
<name>A0A8B9FAR6_9PSIT</name>
<dbReference type="FunFam" id="2.60.40.60:FF:000227">
    <property type="entry name" value="Dachsous cadherin-related 2"/>
    <property type="match status" value="1"/>
</dbReference>
<keyword evidence="5" id="KW-0677">Repeat</keyword>
<dbReference type="GO" id="GO:0003007">
    <property type="term" value="P:heart morphogenesis"/>
    <property type="evidence" value="ECO:0007669"/>
    <property type="project" value="UniProtKB-ARBA"/>
</dbReference>
<evidence type="ECO:0000256" key="8">
    <source>
        <dbReference type="ARBA" id="ARBA00022989"/>
    </source>
</evidence>
<evidence type="ECO:0000256" key="5">
    <source>
        <dbReference type="ARBA" id="ARBA00022737"/>
    </source>
</evidence>
<evidence type="ECO:0000259" key="15">
    <source>
        <dbReference type="PROSITE" id="PS50268"/>
    </source>
</evidence>
<dbReference type="FunFam" id="2.60.40.60:FF:000140">
    <property type="entry name" value="Dachsous cadherin-related 1"/>
    <property type="match status" value="1"/>
</dbReference>
<dbReference type="FunFam" id="2.60.40.60:FF:000116">
    <property type="entry name" value="Dachsous cadherin-related 2"/>
    <property type="match status" value="1"/>
</dbReference>
<dbReference type="FunFam" id="2.60.40.60:FF:000102">
    <property type="entry name" value="Dachsous cadherin-related 1b"/>
    <property type="match status" value="1"/>
</dbReference>
<feature type="domain" description="Cadherin" evidence="15">
    <location>
        <begin position="391"/>
        <end position="492"/>
    </location>
</feature>
<keyword evidence="11" id="KW-0325">Glycoprotein</keyword>
<feature type="transmembrane region" description="Helical" evidence="14">
    <location>
        <begin position="2931"/>
        <end position="2956"/>
    </location>
</feature>
<feature type="domain" description="Cadherin" evidence="15">
    <location>
        <begin position="1565"/>
        <end position="1661"/>
    </location>
</feature>
<evidence type="ECO:0000256" key="3">
    <source>
        <dbReference type="ARBA" id="ARBA00022692"/>
    </source>
</evidence>
<feature type="domain" description="Cadherin" evidence="15">
    <location>
        <begin position="1767"/>
        <end position="1870"/>
    </location>
</feature>
<dbReference type="GO" id="GO:0005911">
    <property type="term" value="C:cell-cell junction"/>
    <property type="evidence" value="ECO:0007669"/>
    <property type="project" value="TreeGrafter"/>
</dbReference>
<evidence type="ECO:0000256" key="2">
    <source>
        <dbReference type="ARBA" id="ARBA00022536"/>
    </source>
</evidence>
<evidence type="ECO:0000256" key="9">
    <source>
        <dbReference type="ARBA" id="ARBA00023136"/>
    </source>
</evidence>
<evidence type="ECO:0000256" key="12">
    <source>
        <dbReference type="PROSITE-ProRule" id="PRU00043"/>
    </source>
</evidence>
<feature type="domain" description="Cadherin" evidence="15">
    <location>
        <begin position="2604"/>
        <end position="2709"/>
    </location>
</feature>
<dbReference type="CDD" id="cd11304">
    <property type="entry name" value="Cadherin_repeat"/>
    <property type="match status" value="27"/>
</dbReference>
<dbReference type="PANTHER" id="PTHR24025">
    <property type="entry name" value="DESMOGLEIN FAMILY MEMBER"/>
    <property type="match status" value="1"/>
</dbReference>
<dbReference type="GO" id="GO:0005509">
    <property type="term" value="F:calcium ion binding"/>
    <property type="evidence" value="ECO:0007669"/>
    <property type="project" value="UniProtKB-UniRule"/>
</dbReference>
<feature type="domain" description="Cadherin" evidence="15">
    <location>
        <begin position="1456"/>
        <end position="1557"/>
    </location>
</feature>
<dbReference type="PANTHER" id="PTHR24025:SF20">
    <property type="entry name" value="DACHSOUS CADHERIN RELATED 2"/>
    <property type="match status" value="1"/>
</dbReference>
<dbReference type="FunFam" id="2.60.40.60:FF:000181">
    <property type="entry name" value="Predicted protein"/>
    <property type="match status" value="2"/>
</dbReference>
<feature type="domain" description="Cadherin" evidence="15">
    <location>
        <begin position="272"/>
        <end position="378"/>
    </location>
</feature>